<reference evidence="2" key="1">
    <citation type="journal article" date="2011" name="Science">
        <title>The plant cell wall-decomposing machinery underlies the functional diversity of forest fungi.</title>
        <authorList>
            <person name="Eastwood D.C."/>
            <person name="Floudas D."/>
            <person name="Binder M."/>
            <person name="Majcherczyk A."/>
            <person name="Schneider P."/>
            <person name="Aerts A."/>
            <person name="Asiegbu F.O."/>
            <person name="Baker S.E."/>
            <person name="Barry K."/>
            <person name="Bendiksby M."/>
            <person name="Blumentritt M."/>
            <person name="Coutinho P.M."/>
            <person name="Cullen D."/>
            <person name="de Vries R.P."/>
            <person name="Gathman A."/>
            <person name="Goodell B."/>
            <person name="Henrissat B."/>
            <person name="Ihrmark K."/>
            <person name="Kauserud H."/>
            <person name="Kohler A."/>
            <person name="LaButti K."/>
            <person name="Lapidus A."/>
            <person name="Lavin J.L."/>
            <person name="Lee Y.-H."/>
            <person name="Lindquist E."/>
            <person name="Lilly W."/>
            <person name="Lucas S."/>
            <person name="Morin E."/>
            <person name="Murat C."/>
            <person name="Oguiza J.A."/>
            <person name="Park J."/>
            <person name="Pisabarro A.G."/>
            <person name="Riley R."/>
            <person name="Rosling A."/>
            <person name="Salamov A."/>
            <person name="Schmidt O."/>
            <person name="Schmutz J."/>
            <person name="Skrede I."/>
            <person name="Stenlid J."/>
            <person name="Wiebenga A."/>
            <person name="Xie X."/>
            <person name="Kuees U."/>
            <person name="Hibbett D.S."/>
            <person name="Hoffmeister D."/>
            <person name="Hoegberg N."/>
            <person name="Martin F."/>
            <person name="Grigoriev I.V."/>
            <person name="Watkinson S.C."/>
        </authorList>
    </citation>
    <scope>NUCLEOTIDE SEQUENCE [LARGE SCALE GENOMIC DNA]</scope>
    <source>
        <strain evidence="2">strain S7.3</strain>
    </source>
</reference>
<gene>
    <name evidence="1" type="ORF">SERLA73DRAFT_151081</name>
</gene>
<dbReference type="InParanoid" id="F8PPM7"/>
<proteinExistence type="predicted"/>
<evidence type="ECO:0000313" key="2">
    <source>
        <dbReference type="Proteomes" id="UP000008063"/>
    </source>
</evidence>
<name>F8PPM7_SERL3</name>
<evidence type="ECO:0000313" key="1">
    <source>
        <dbReference type="EMBL" id="EGO02085.1"/>
    </source>
</evidence>
<keyword evidence="2" id="KW-1185">Reference proteome</keyword>
<accession>F8PPM7</accession>
<dbReference type="EMBL" id="GL945477">
    <property type="protein sequence ID" value="EGO02085.1"/>
    <property type="molecule type" value="Genomic_DNA"/>
</dbReference>
<sequence length="204" mass="23091">MAETILSRVSCVDGVKAESQLPIRYLEHHTAKTWNLTMSLASQDIQIIITPLNLLGQQNVNSLDKASIAVHLETATPTNFRAIENLSYRVTTISPEQAMKPGVTIIFDKAHCITEWDRPHISISVCKIEHSLTSYVDLAFVVSDGWKMGDPPPEKFLIFFDNIQDSINAAKYLHNQLPPELQHKIVWFNSDMSTSFKEAQYKHL</sequence>
<dbReference type="InterPro" id="IPR027417">
    <property type="entry name" value="P-loop_NTPase"/>
</dbReference>
<dbReference type="HOGENOM" id="CLU_1343964_0_0_1"/>
<dbReference type="AlphaFoldDB" id="F8PPM7"/>
<dbReference type="Proteomes" id="UP000008063">
    <property type="component" value="Unassembled WGS sequence"/>
</dbReference>
<protein>
    <submittedName>
        <fullName evidence="1">Uncharacterized protein</fullName>
    </submittedName>
</protein>
<organism evidence="2">
    <name type="scientific">Serpula lacrymans var. lacrymans (strain S7.3)</name>
    <name type="common">Dry rot fungus</name>
    <dbReference type="NCBI Taxonomy" id="936435"/>
    <lineage>
        <taxon>Eukaryota</taxon>
        <taxon>Fungi</taxon>
        <taxon>Dikarya</taxon>
        <taxon>Basidiomycota</taxon>
        <taxon>Agaricomycotina</taxon>
        <taxon>Agaricomycetes</taxon>
        <taxon>Agaricomycetidae</taxon>
        <taxon>Boletales</taxon>
        <taxon>Coniophorineae</taxon>
        <taxon>Serpulaceae</taxon>
        <taxon>Serpula</taxon>
    </lineage>
</organism>
<dbReference type="Gene3D" id="3.40.50.300">
    <property type="entry name" value="P-loop containing nucleotide triphosphate hydrolases"/>
    <property type="match status" value="1"/>
</dbReference>